<gene>
    <name evidence="3" type="ORF">O6B32_06635</name>
</gene>
<organism evidence="3 4">
    <name type="scientific">Campylobacter ureolyticus</name>
    <dbReference type="NCBI Taxonomy" id="827"/>
    <lineage>
        <taxon>Bacteria</taxon>
        <taxon>Pseudomonadati</taxon>
        <taxon>Campylobacterota</taxon>
        <taxon>Epsilonproteobacteria</taxon>
        <taxon>Campylobacterales</taxon>
        <taxon>Campylobacteraceae</taxon>
        <taxon>Campylobacter</taxon>
    </lineage>
</organism>
<dbReference type="GO" id="GO:0005886">
    <property type="term" value="C:plasma membrane"/>
    <property type="evidence" value="ECO:0007669"/>
    <property type="project" value="TreeGrafter"/>
</dbReference>
<dbReference type="Proteomes" id="UP001075225">
    <property type="component" value="Unassembled WGS sequence"/>
</dbReference>
<evidence type="ECO:0000313" key="4">
    <source>
        <dbReference type="Proteomes" id="UP001075225"/>
    </source>
</evidence>
<feature type="transmembrane region" description="Helical" evidence="1">
    <location>
        <begin position="12"/>
        <end position="30"/>
    </location>
</feature>
<dbReference type="InterPro" id="IPR050860">
    <property type="entry name" value="FeoB_GTPase"/>
</dbReference>
<dbReference type="GO" id="GO:0015093">
    <property type="term" value="F:ferrous iron transmembrane transporter activity"/>
    <property type="evidence" value="ECO:0007669"/>
    <property type="project" value="TreeGrafter"/>
</dbReference>
<evidence type="ECO:0000256" key="1">
    <source>
        <dbReference type="SAM" id="Phobius"/>
    </source>
</evidence>
<keyword evidence="1" id="KW-0812">Transmembrane</keyword>
<dbReference type="EMBL" id="JAPXGO010000005">
    <property type="protein sequence ID" value="MCZ6160153.1"/>
    <property type="molecule type" value="Genomic_DNA"/>
</dbReference>
<keyword evidence="1" id="KW-0472">Membrane</keyword>
<evidence type="ECO:0000259" key="2">
    <source>
        <dbReference type="Pfam" id="PF07670"/>
    </source>
</evidence>
<dbReference type="RefSeq" id="WP_269484886.1">
    <property type="nucleotide sequence ID" value="NZ_JAPXGO010000005.1"/>
</dbReference>
<feature type="domain" description="Nucleoside transporter/FeoB GTPase Gate" evidence="2">
    <location>
        <begin position="143"/>
        <end position="235"/>
    </location>
</feature>
<protein>
    <recommendedName>
        <fullName evidence="2">Nucleoside transporter/FeoB GTPase Gate domain-containing protein</fullName>
    </recommendedName>
</protein>
<proteinExistence type="predicted"/>
<dbReference type="PANTHER" id="PTHR43185">
    <property type="entry name" value="FERROUS IRON TRANSPORT PROTEIN B"/>
    <property type="match status" value="1"/>
</dbReference>
<accession>A0A9Q4KP97</accession>
<dbReference type="PANTHER" id="PTHR43185:SF1">
    <property type="entry name" value="FE(2+) TRANSPORTER FEOB"/>
    <property type="match status" value="1"/>
</dbReference>
<sequence length="309" mass="34416">MEELVKEFGVYIKKVCTVVLAVAIVLFALLQFPGIGKEAKEQFLKQEQVALVKFDKKISKTKQYENLKNRKEVSELLNYYDSYRAKKMAGGKNVDEKFKAKNEFFYTIIKPESKDEKTINKELRNLSKARNKILREQKALSIENSLLGMAGRAIEPISKFAGFDWKINVAFLASFAARESAVATVGSIYETGKADSSRPEEMMRVGSGYTPLHAVAIIIFMLLSPPCIAAMVVVKLQSNSWKFMVLAILLPFTLGLILSALVFSLGTILGASGLVAMSVYYVVIVAITVILGLIPEKRRNWQGGLENKI</sequence>
<dbReference type="InterPro" id="IPR011642">
    <property type="entry name" value="Gate_dom"/>
</dbReference>
<name>A0A9Q4KP97_9BACT</name>
<reference evidence="3" key="1">
    <citation type="submission" date="2022-12" db="EMBL/GenBank/DDBJ databases">
        <title>Species Delineation and Comparative Genomics within the Campylobacter ureolyticus Complex.</title>
        <authorList>
            <person name="Maki J."/>
            <person name="Howard M."/>
            <person name="Connelly S."/>
            <person name="Hardy D.J."/>
            <person name="Cameron A."/>
        </authorList>
    </citation>
    <scope>NUCLEOTIDE SEQUENCE</scope>
    <source>
        <strain evidence="3">URMC_787</strain>
    </source>
</reference>
<feature type="transmembrane region" description="Helical" evidence="1">
    <location>
        <begin position="209"/>
        <end position="234"/>
    </location>
</feature>
<keyword evidence="1" id="KW-1133">Transmembrane helix</keyword>
<evidence type="ECO:0000313" key="3">
    <source>
        <dbReference type="EMBL" id="MCZ6160153.1"/>
    </source>
</evidence>
<feature type="transmembrane region" description="Helical" evidence="1">
    <location>
        <begin position="246"/>
        <end position="268"/>
    </location>
</feature>
<comment type="caution">
    <text evidence="3">The sequence shown here is derived from an EMBL/GenBank/DDBJ whole genome shotgun (WGS) entry which is preliminary data.</text>
</comment>
<dbReference type="AlphaFoldDB" id="A0A9Q4KP97"/>
<feature type="transmembrane region" description="Helical" evidence="1">
    <location>
        <begin position="274"/>
        <end position="294"/>
    </location>
</feature>
<dbReference type="Pfam" id="PF07670">
    <property type="entry name" value="Gate"/>
    <property type="match status" value="1"/>
</dbReference>